<keyword evidence="3" id="KW-1185">Reference proteome</keyword>
<evidence type="ECO:0000256" key="1">
    <source>
        <dbReference type="SAM" id="SignalP"/>
    </source>
</evidence>
<evidence type="ECO:0000313" key="2">
    <source>
        <dbReference type="EMBL" id="KAK9718608.1"/>
    </source>
</evidence>
<dbReference type="EMBL" id="JASJQH010007083">
    <property type="protein sequence ID" value="KAK9718608.1"/>
    <property type="molecule type" value="Genomic_DNA"/>
</dbReference>
<dbReference type="Proteomes" id="UP001479436">
    <property type="component" value="Unassembled WGS sequence"/>
</dbReference>
<dbReference type="InterPro" id="IPR039966">
    <property type="entry name" value="C553.12c"/>
</dbReference>
<accession>A0ABR2W3G6</accession>
<gene>
    <name evidence="2" type="ORF">K7432_005356</name>
</gene>
<sequence length="100" mass="10960">MMAFLGWVIILNFGPNAKLYPYLQFKKNPEDPYTLEMTLWATQHHARGGAGLPKVSGNRSGHDIGDHSCVAGHASSIVGVEVCVDARCFTPHRSSSFVQM</sequence>
<dbReference type="PANTHER" id="PTHR40467:SF1">
    <property type="match status" value="1"/>
</dbReference>
<dbReference type="PANTHER" id="PTHR40467">
    <property type="match status" value="1"/>
</dbReference>
<evidence type="ECO:0000313" key="3">
    <source>
        <dbReference type="Proteomes" id="UP001479436"/>
    </source>
</evidence>
<name>A0ABR2W3G6_9FUNG</name>
<feature type="chain" id="PRO_5046226095" evidence="1">
    <location>
        <begin position="20"/>
        <end position="100"/>
    </location>
</feature>
<protein>
    <submittedName>
        <fullName evidence="2">Uncharacterized protein</fullName>
    </submittedName>
</protein>
<comment type="caution">
    <text evidence="2">The sequence shown here is derived from an EMBL/GenBank/DDBJ whole genome shotgun (WGS) entry which is preliminary data.</text>
</comment>
<keyword evidence="1" id="KW-0732">Signal</keyword>
<organism evidence="2 3">
    <name type="scientific">Basidiobolus ranarum</name>
    <dbReference type="NCBI Taxonomy" id="34480"/>
    <lineage>
        <taxon>Eukaryota</taxon>
        <taxon>Fungi</taxon>
        <taxon>Fungi incertae sedis</taxon>
        <taxon>Zoopagomycota</taxon>
        <taxon>Entomophthoromycotina</taxon>
        <taxon>Basidiobolomycetes</taxon>
        <taxon>Basidiobolales</taxon>
        <taxon>Basidiobolaceae</taxon>
        <taxon>Basidiobolus</taxon>
    </lineage>
</organism>
<reference evidence="2 3" key="1">
    <citation type="submission" date="2023-04" db="EMBL/GenBank/DDBJ databases">
        <title>Genome of Basidiobolus ranarum AG-B5.</title>
        <authorList>
            <person name="Stajich J.E."/>
            <person name="Carter-House D."/>
            <person name="Gryganskyi A."/>
        </authorList>
    </citation>
    <scope>NUCLEOTIDE SEQUENCE [LARGE SCALE GENOMIC DNA]</scope>
    <source>
        <strain evidence="2 3">AG-B5</strain>
    </source>
</reference>
<feature type="signal peptide" evidence="1">
    <location>
        <begin position="1"/>
        <end position="19"/>
    </location>
</feature>
<proteinExistence type="predicted"/>